<accession>A0A562MFG2</accession>
<dbReference type="OrthoDB" id="9810895at2"/>
<dbReference type="RefSeq" id="WP_145723212.1">
    <property type="nucleotide sequence ID" value="NZ_BSPF01000141.1"/>
</dbReference>
<dbReference type="Proteomes" id="UP000317122">
    <property type="component" value="Unassembled WGS sequence"/>
</dbReference>
<feature type="chain" id="PRO_5022064063" evidence="1">
    <location>
        <begin position="27"/>
        <end position="110"/>
    </location>
</feature>
<dbReference type="EMBL" id="VLKT01000091">
    <property type="protein sequence ID" value="TWI18558.1"/>
    <property type="molecule type" value="Genomic_DNA"/>
</dbReference>
<organism evidence="2 3">
    <name type="scientific">Mesorhizobium tianshanense</name>
    <dbReference type="NCBI Taxonomy" id="39844"/>
    <lineage>
        <taxon>Bacteria</taxon>
        <taxon>Pseudomonadati</taxon>
        <taxon>Pseudomonadota</taxon>
        <taxon>Alphaproteobacteria</taxon>
        <taxon>Hyphomicrobiales</taxon>
        <taxon>Phyllobacteriaceae</taxon>
        <taxon>Mesorhizobium</taxon>
    </lineage>
</organism>
<dbReference type="AlphaFoldDB" id="A0A562MFG2"/>
<evidence type="ECO:0000313" key="2">
    <source>
        <dbReference type="EMBL" id="TWI18558.1"/>
    </source>
</evidence>
<reference evidence="2 3" key="1">
    <citation type="journal article" date="2015" name="Stand. Genomic Sci.">
        <title>Genomic Encyclopedia of Bacterial and Archaeal Type Strains, Phase III: the genomes of soil and plant-associated and newly described type strains.</title>
        <authorList>
            <person name="Whitman W.B."/>
            <person name="Woyke T."/>
            <person name="Klenk H.P."/>
            <person name="Zhou Y."/>
            <person name="Lilburn T.G."/>
            <person name="Beck B.J."/>
            <person name="De Vos P."/>
            <person name="Vandamme P."/>
            <person name="Eisen J.A."/>
            <person name="Garrity G."/>
            <person name="Hugenholtz P."/>
            <person name="Kyrpides N.C."/>
        </authorList>
    </citation>
    <scope>NUCLEOTIDE SEQUENCE [LARGE SCALE GENOMIC DNA]</scope>
    <source>
        <strain evidence="2 3">CGMCC 1.2546</strain>
    </source>
</reference>
<proteinExistence type="predicted"/>
<keyword evidence="3" id="KW-1185">Reference proteome</keyword>
<evidence type="ECO:0000313" key="3">
    <source>
        <dbReference type="Proteomes" id="UP000317122"/>
    </source>
</evidence>
<evidence type="ECO:0000256" key="1">
    <source>
        <dbReference type="SAM" id="SignalP"/>
    </source>
</evidence>
<protein>
    <submittedName>
        <fullName evidence="2">Uncharacterized protein</fullName>
    </submittedName>
</protein>
<gene>
    <name evidence="2" type="ORF">IQ26_07287</name>
</gene>
<sequence length="110" mass="11751">MARKSLLGWVKTLVLAGALVLASALAVGTNAASAQYQYCVEHGDLVAHLSEKFQERQFAIGLIGHMAIMEVFVAKTGTWTIIVTDVAGRSCIVAAGEHWENVVIPADRDA</sequence>
<comment type="caution">
    <text evidence="2">The sequence shown here is derived from an EMBL/GenBank/DDBJ whole genome shotgun (WGS) entry which is preliminary data.</text>
</comment>
<keyword evidence="1" id="KW-0732">Signal</keyword>
<feature type="signal peptide" evidence="1">
    <location>
        <begin position="1"/>
        <end position="26"/>
    </location>
</feature>
<name>A0A562MFG2_9HYPH</name>